<protein>
    <submittedName>
        <fullName evidence="1">DNA polymerase III subunit delta</fullName>
        <ecNumber evidence="1">2.7.7.7</ecNumber>
    </submittedName>
</protein>
<evidence type="ECO:0000313" key="1">
    <source>
        <dbReference type="EMBL" id="MBU8546957.1"/>
    </source>
</evidence>
<dbReference type="PANTHER" id="PTHR11669:SF8">
    <property type="entry name" value="DNA POLYMERASE III SUBUNIT DELTA"/>
    <property type="match status" value="1"/>
</dbReference>
<dbReference type="RefSeq" id="WP_216878974.1">
    <property type="nucleotide sequence ID" value="NZ_JAERQM010000010.1"/>
</dbReference>
<dbReference type="EC" id="2.7.7.7" evidence="1"/>
<dbReference type="EMBL" id="JAERQM010000010">
    <property type="protein sequence ID" value="MBU8546957.1"/>
    <property type="molecule type" value="Genomic_DNA"/>
</dbReference>
<dbReference type="InterPro" id="IPR050238">
    <property type="entry name" value="DNA_Rep/Repair_Clamp_Loader"/>
</dbReference>
<organism evidence="1 2">
    <name type="scientific">Falsiroseomonas oleicola</name>
    <dbReference type="NCBI Taxonomy" id="2801474"/>
    <lineage>
        <taxon>Bacteria</taxon>
        <taxon>Pseudomonadati</taxon>
        <taxon>Pseudomonadota</taxon>
        <taxon>Alphaproteobacteria</taxon>
        <taxon>Acetobacterales</taxon>
        <taxon>Roseomonadaceae</taxon>
        <taxon>Falsiroseomonas</taxon>
    </lineage>
</organism>
<keyword evidence="1" id="KW-0808">Transferase</keyword>
<accession>A0ABS6HGU9</accession>
<dbReference type="Proteomes" id="UP000689967">
    <property type="component" value="Unassembled WGS sequence"/>
</dbReference>
<gene>
    <name evidence="1" type="ORF">JJQ90_24775</name>
</gene>
<dbReference type="GO" id="GO:0003887">
    <property type="term" value="F:DNA-directed DNA polymerase activity"/>
    <property type="evidence" value="ECO:0007669"/>
    <property type="project" value="UniProtKB-EC"/>
</dbReference>
<evidence type="ECO:0000313" key="2">
    <source>
        <dbReference type="Proteomes" id="UP000689967"/>
    </source>
</evidence>
<sequence>MSRAPRAIKEQTFEEDPDLPVRAMPDLFGHRGAAETLQKAALSGRLPHAWMLAGPPGIGKATLGYRFGRWLLAGGAEGALPEAATPLHLDPGHTTFRRIAAGAHADLRALRPNTGEKGGVKQVIRVEDSRDAIRFLAMTPAEGGWRFVLVDGAELMRPEAANALLKTLEEPPPRAVLLLTTAAPDRLLPTIRSRVRRLDLSPLDIGELDPLLMRLLPQLSTTERATLGRIAEGSAGQAVALAEGEGLAMQALVDRALADPGDRRGWHALADAVAAKRDGSGFATFIALLRRAISAGVRQAARGEARPEWLGDRPLADWSTLWDRLGQLAAETDVLSLDRKQAVLTALLWLAPPRR</sequence>
<comment type="caution">
    <text evidence="1">The sequence shown here is derived from an EMBL/GenBank/DDBJ whole genome shotgun (WGS) entry which is preliminary data.</text>
</comment>
<keyword evidence="1" id="KW-0548">Nucleotidyltransferase</keyword>
<proteinExistence type="predicted"/>
<reference evidence="1 2" key="1">
    <citation type="submission" date="2021-01" db="EMBL/GenBank/DDBJ databases">
        <title>Roseomonas sp. nov, a bacterium isolated from an oil production mixture in Yumen Oilfield.</title>
        <authorList>
            <person name="Wu D."/>
        </authorList>
    </citation>
    <scope>NUCLEOTIDE SEQUENCE [LARGE SCALE GENOMIC DNA]</scope>
    <source>
        <strain evidence="1 2">ROY-5-3</strain>
    </source>
</reference>
<keyword evidence="2" id="KW-1185">Reference proteome</keyword>
<dbReference type="PANTHER" id="PTHR11669">
    <property type="entry name" value="REPLICATION FACTOR C / DNA POLYMERASE III GAMMA-TAU SUBUNIT"/>
    <property type="match status" value="1"/>
</dbReference>
<dbReference type="NCBIfam" id="NF005677">
    <property type="entry name" value="PRK07471.1"/>
    <property type="match status" value="1"/>
</dbReference>
<dbReference type="Pfam" id="PF13177">
    <property type="entry name" value="DNA_pol3_delta2"/>
    <property type="match status" value="1"/>
</dbReference>
<name>A0ABS6HGU9_9PROT</name>